<dbReference type="EMBL" id="JBGBPQ010000003">
    <property type="protein sequence ID" value="KAL1526487.1"/>
    <property type="molecule type" value="Genomic_DNA"/>
</dbReference>
<protein>
    <submittedName>
        <fullName evidence="2">Uncharacterized protein</fullName>
    </submittedName>
</protein>
<evidence type="ECO:0000313" key="2">
    <source>
        <dbReference type="EMBL" id="KAL1526487.1"/>
    </source>
</evidence>
<evidence type="ECO:0000313" key="3">
    <source>
        <dbReference type="Proteomes" id="UP001515480"/>
    </source>
</evidence>
<proteinExistence type="predicted"/>
<dbReference type="Proteomes" id="UP001515480">
    <property type="component" value="Unassembled WGS sequence"/>
</dbReference>
<organism evidence="2 3">
    <name type="scientific">Prymnesium parvum</name>
    <name type="common">Toxic golden alga</name>
    <dbReference type="NCBI Taxonomy" id="97485"/>
    <lineage>
        <taxon>Eukaryota</taxon>
        <taxon>Haptista</taxon>
        <taxon>Haptophyta</taxon>
        <taxon>Prymnesiophyceae</taxon>
        <taxon>Prymnesiales</taxon>
        <taxon>Prymnesiaceae</taxon>
        <taxon>Prymnesium</taxon>
    </lineage>
</organism>
<dbReference type="AlphaFoldDB" id="A0AB34K018"/>
<sequence length="445" mass="51561">MKVGHAAVSFIVPRKLCHDLFAYHCTISAGAPLRKKPQAEALHWFPTGEADFSDTEILFCALALHLKSFGSVQELNNWVEKVLLSQEEAQQLKEKWKPPTTGEAGWGLRNKVSLLFEPLQFALVDCSWQGAELDRLGAAMQMWDGRGTVDRVREGNLRYYLKNPPLGRRADKKTKAPPRWRTWCVVELASFMKKHGCELRKLLGAVLELERCDNLPTADERIAAAKKTIHQLKMELEGVKAEAQRQLRIAERKQIETQREVRRARDAHRKAATRMSSKNCAVTEARKAERERMKQRVRDTCERIRADRRKAIDEFRATSAEELLRRKEELESRAADDMEKLRKGLNVARKRAREAEKETAKIERKLQRVQKKLDECHQQVEDEEMEESSCAEETSSQLPFELLPRRDDRGRWQAEAPEIRALRMSFRSFYQRLKFPLHVHGKTTS</sequence>
<feature type="coiled-coil region" evidence="1">
    <location>
        <begin position="222"/>
        <end position="267"/>
    </location>
</feature>
<evidence type="ECO:0000256" key="1">
    <source>
        <dbReference type="SAM" id="Coils"/>
    </source>
</evidence>
<keyword evidence="1" id="KW-0175">Coiled coil</keyword>
<feature type="coiled-coil region" evidence="1">
    <location>
        <begin position="320"/>
        <end position="386"/>
    </location>
</feature>
<accession>A0AB34K018</accession>
<name>A0AB34K018_PRYPA</name>
<reference evidence="2 3" key="1">
    <citation type="journal article" date="2024" name="Science">
        <title>Giant polyketide synthase enzymes in the biosynthesis of giant marine polyether toxins.</title>
        <authorList>
            <person name="Fallon T.R."/>
            <person name="Shende V.V."/>
            <person name="Wierzbicki I.H."/>
            <person name="Pendleton A.L."/>
            <person name="Watervoot N.F."/>
            <person name="Auber R.P."/>
            <person name="Gonzalez D.J."/>
            <person name="Wisecaver J.H."/>
            <person name="Moore B.S."/>
        </authorList>
    </citation>
    <scope>NUCLEOTIDE SEQUENCE [LARGE SCALE GENOMIC DNA]</scope>
    <source>
        <strain evidence="2 3">12B1</strain>
    </source>
</reference>
<comment type="caution">
    <text evidence="2">The sequence shown here is derived from an EMBL/GenBank/DDBJ whole genome shotgun (WGS) entry which is preliminary data.</text>
</comment>
<keyword evidence="3" id="KW-1185">Reference proteome</keyword>
<gene>
    <name evidence="2" type="ORF">AB1Y20_015197</name>
</gene>